<keyword evidence="6" id="KW-0479">Metal-binding</keyword>
<feature type="region of interest" description="Disordered" evidence="16">
    <location>
        <begin position="353"/>
        <end position="484"/>
    </location>
</feature>
<keyword evidence="12" id="KW-0234">DNA repair</keyword>
<feature type="compositionally biased region" description="Polar residues" evidence="16">
    <location>
        <begin position="420"/>
        <end position="441"/>
    </location>
</feature>
<keyword evidence="19" id="KW-1185">Reference proteome</keyword>
<dbReference type="PROSITE" id="PS51999">
    <property type="entry name" value="ZF_GRF"/>
    <property type="match status" value="1"/>
</dbReference>
<evidence type="ECO:0000256" key="8">
    <source>
        <dbReference type="ARBA" id="ARBA00022771"/>
    </source>
</evidence>
<evidence type="ECO:0000256" key="13">
    <source>
        <dbReference type="ARBA" id="ARBA00023242"/>
    </source>
</evidence>
<feature type="region of interest" description="Disordered" evidence="16">
    <location>
        <begin position="1420"/>
        <end position="1445"/>
    </location>
</feature>
<dbReference type="InterPro" id="IPR020847">
    <property type="entry name" value="AP_endonuclease_F1_BS"/>
</dbReference>
<evidence type="ECO:0000256" key="10">
    <source>
        <dbReference type="ARBA" id="ARBA00022833"/>
    </source>
</evidence>
<feature type="compositionally biased region" description="Polar residues" evidence="16">
    <location>
        <begin position="1339"/>
        <end position="1353"/>
    </location>
</feature>
<feature type="compositionally biased region" description="Basic and acidic residues" evidence="16">
    <location>
        <begin position="1019"/>
        <end position="1032"/>
    </location>
</feature>
<feature type="region of interest" description="Disordered" evidence="16">
    <location>
        <begin position="1263"/>
        <end position="1299"/>
    </location>
</feature>
<comment type="catalytic activity">
    <reaction evidence="1">
        <text>Exonucleolytic cleavage in the 3'- to 5'-direction to yield nucleoside 5'-phosphates.</text>
        <dbReference type="EC" id="3.1.11.2"/>
    </reaction>
</comment>
<feature type="compositionally biased region" description="Acidic residues" evidence="16">
    <location>
        <begin position="467"/>
        <end position="477"/>
    </location>
</feature>
<evidence type="ECO:0000256" key="5">
    <source>
        <dbReference type="ARBA" id="ARBA00013541"/>
    </source>
</evidence>
<evidence type="ECO:0000256" key="1">
    <source>
        <dbReference type="ARBA" id="ARBA00000493"/>
    </source>
</evidence>
<comment type="cofactor">
    <cofactor evidence="2">
        <name>Mg(2+)</name>
        <dbReference type="ChEBI" id="CHEBI:18420"/>
    </cofactor>
</comment>
<gene>
    <name evidence="18" type="ORF">H4Q32_007376</name>
</gene>
<feature type="region of interest" description="Disordered" evidence="16">
    <location>
        <begin position="999"/>
        <end position="1042"/>
    </location>
</feature>
<dbReference type="Pfam" id="PF03372">
    <property type="entry name" value="Exo_endo_phos"/>
    <property type="match status" value="1"/>
</dbReference>
<proteinExistence type="inferred from homology"/>
<comment type="similarity">
    <text evidence="3">Belongs to the DNA repair enzymes AP/ExoA family.</text>
</comment>
<dbReference type="InterPro" id="IPR005135">
    <property type="entry name" value="Endo/exonuclease/phosphatase"/>
</dbReference>
<dbReference type="CDD" id="cd09088">
    <property type="entry name" value="Ape2-like_AP-endo"/>
    <property type="match status" value="1"/>
</dbReference>
<dbReference type="Pfam" id="PF15741">
    <property type="entry name" value="LRIF1"/>
    <property type="match status" value="2"/>
</dbReference>
<evidence type="ECO:0000313" key="19">
    <source>
        <dbReference type="Proteomes" id="UP000830375"/>
    </source>
</evidence>
<protein>
    <recommendedName>
        <fullName evidence="5">DNA-(apurinic or apyrimidinic site) endonuclease 2</fullName>
        <ecNumber evidence="4">3.1.11.2</ecNumber>
    </recommendedName>
</protein>
<dbReference type="Pfam" id="PF06839">
    <property type="entry name" value="Zn_ribbon_GRF"/>
    <property type="match status" value="1"/>
</dbReference>
<dbReference type="PROSITE" id="PS51435">
    <property type="entry name" value="AP_NUCLEASE_F1_4"/>
    <property type="match status" value="1"/>
</dbReference>
<evidence type="ECO:0000256" key="12">
    <source>
        <dbReference type="ARBA" id="ARBA00023204"/>
    </source>
</evidence>
<keyword evidence="10" id="KW-0862">Zinc</keyword>
<evidence type="ECO:0000256" key="2">
    <source>
        <dbReference type="ARBA" id="ARBA00001946"/>
    </source>
</evidence>
<dbReference type="InterPro" id="IPR004808">
    <property type="entry name" value="AP_endonuc_1"/>
</dbReference>
<dbReference type="PANTHER" id="PTHR16131">
    <property type="entry name" value="LIGAND-DEPENDENT NUCLEAR RECEPTOR-INTERACTING FACTOR 1"/>
    <property type="match status" value="1"/>
</dbReference>
<evidence type="ECO:0000256" key="15">
    <source>
        <dbReference type="SAM" id="Coils"/>
    </source>
</evidence>
<feature type="compositionally biased region" description="Polar residues" evidence="16">
    <location>
        <begin position="1267"/>
        <end position="1277"/>
    </location>
</feature>
<keyword evidence="15" id="KW-0175">Coiled coil</keyword>
<dbReference type="InterPro" id="IPR026191">
    <property type="entry name" value="LRIF1"/>
</dbReference>
<reference evidence="18 19" key="1">
    <citation type="submission" date="2022-01" db="EMBL/GenBank/DDBJ databases">
        <title>A high-quality chromosome-level genome assembly of rohu carp, Labeo rohita.</title>
        <authorList>
            <person name="Arick M.A. II"/>
            <person name="Hsu C.-Y."/>
            <person name="Magbanua Z."/>
            <person name="Pechanova O."/>
            <person name="Grover C."/>
            <person name="Miller E."/>
            <person name="Thrash A."/>
            <person name="Ezzel L."/>
            <person name="Alam S."/>
            <person name="Benzie J."/>
            <person name="Hamilton M."/>
            <person name="Karsi A."/>
            <person name="Lawrence M.L."/>
            <person name="Peterson D.G."/>
        </authorList>
    </citation>
    <scope>NUCLEOTIDE SEQUENCE [LARGE SCALE GENOMIC DNA]</scope>
    <source>
        <strain evidence="19">BAU-BD-2019</strain>
        <tissue evidence="18">Blood</tissue>
    </source>
</reference>
<feature type="domain" description="GRF-type" evidence="17">
    <location>
        <begin position="510"/>
        <end position="560"/>
    </location>
</feature>
<feature type="compositionally biased region" description="Basic and acidic residues" evidence="16">
    <location>
        <begin position="1354"/>
        <end position="1363"/>
    </location>
</feature>
<evidence type="ECO:0000256" key="7">
    <source>
        <dbReference type="ARBA" id="ARBA00022763"/>
    </source>
</evidence>
<name>A0ABQ8MHE1_LABRO</name>
<dbReference type="PANTHER" id="PTHR16131:SF2">
    <property type="entry name" value="LIGAND-DEPENDENT NUCLEAR RECEPTOR-INTERACTING FACTOR 1"/>
    <property type="match status" value="1"/>
</dbReference>
<comment type="caution">
    <text evidence="18">The sequence shown here is derived from an EMBL/GenBank/DDBJ whole genome shotgun (WGS) entry which is preliminary data.</text>
</comment>
<dbReference type="EMBL" id="JACTAM010000008">
    <property type="protein sequence ID" value="KAI2661722.1"/>
    <property type="molecule type" value="Genomic_DNA"/>
</dbReference>
<evidence type="ECO:0000256" key="6">
    <source>
        <dbReference type="ARBA" id="ARBA00022723"/>
    </source>
</evidence>
<keyword evidence="18" id="KW-0540">Nuclease</keyword>
<dbReference type="PROSITE" id="PS00726">
    <property type="entry name" value="AP_NUCLEASE_F1_1"/>
    <property type="match status" value="1"/>
</dbReference>
<dbReference type="Proteomes" id="UP000830375">
    <property type="component" value="Unassembled WGS sequence"/>
</dbReference>
<keyword evidence="18" id="KW-0255">Endonuclease</keyword>
<organism evidence="18 19">
    <name type="scientific">Labeo rohita</name>
    <name type="common">Indian major carp</name>
    <name type="synonym">Cyprinus rohita</name>
    <dbReference type="NCBI Taxonomy" id="84645"/>
    <lineage>
        <taxon>Eukaryota</taxon>
        <taxon>Metazoa</taxon>
        <taxon>Chordata</taxon>
        <taxon>Craniata</taxon>
        <taxon>Vertebrata</taxon>
        <taxon>Euteleostomi</taxon>
        <taxon>Actinopterygii</taxon>
        <taxon>Neopterygii</taxon>
        <taxon>Teleostei</taxon>
        <taxon>Ostariophysi</taxon>
        <taxon>Cypriniformes</taxon>
        <taxon>Cyprinidae</taxon>
        <taxon>Labeoninae</taxon>
        <taxon>Labeonini</taxon>
        <taxon>Labeo</taxon>
    </lineage>
</organism>
<feature type="compositionally biased region" description="Polar residues" evidence="16">
    <location>
        <begin position="456"/>
        <end position="466"/>
    </location>
</feature>
<sequence>MKVVTWNINGIRTFKNGIKKTLDSFNADIICVQETKVTRDLLDEKTAIVDGYNSYFSFSRGRSGYSGVATYCKDTATPFLAEEGLTGLLANQGEAVGCYGDQVELSSDELLALDSEGRAVITQHHFVGTDGPQKLTVINVYCPRADPEKPERKQYKLQFYQLLQCRAEALLSSGSRVIVLGDVNTSHRPIDHCDPDDVDNFEDNPGRKWLDHFLFGKAEKAQNGNTEDELEEISPKSASGGKFVDSFRRFHPKRSNAFTCWSTLTGARQTNYGTRIDYIFADHCLVESAFTGVDIMPEVEGSDHCPVWAQLSCTLQSSPKCPPMCTRHMPEFTGRQQKLSRFFVKVSDKERFSEESLPGSQDSGEIRENLNPVPQGNSVAKKRPTCKEKDTNAQKAKRSKQMKTESNVKGGLLAFFKPKQTPSISSSGNLSPKQTESSQDSLRSESDTRSCPGDVQTETSLSMVTETETENQDEVEGESTSVEKSKDCKKGPCAGFWKAVLHGPPQPPLCKSHNEPCVLRTVKKAGPNLGKQFFVCARPQGHASNPQASGTGVYYQAMPAVGPDGKNVMKLIPVQKVNGQFYQTPFSTERDSVDLQLKAYAKPVHPPAASLSQTRLPSLQPISEGRYVLKTLPQVRTVSNSVKTPHDGTNDLMSHNPKPVHVPLSTPSLSQYSVQLSPQPNGLGMAAVQTLPVTVKSPVLPNGHFLQIPPNAKVRTLPATALPQSIKCRIMNSVSNTPNPQKGPPTVVLVSPVNSVKLNSDQQVVSVTKPSQIQKTLFQNPTANLQTPVSISKTNEEGNTPIKWVVQERMGASGPCLVPVTTQNVNSDTVKAVKHINSVGTANEIAPNKPTSPQTGQEKITQGKDNALVMCNGKVYFVAKKNSEIAKDVLISEGGKRGVVSTSPALPASSALGTNSSKQDPKINSSKQDPKMNVSEIIDLCDDDEETSTCLGGAPGNLPTPSQTEVDESDEDSNVIFVSYIPPKSETRAGDKMEKAASQNKCEEVRHTEANAKSVSQNEGEKTAHTEMEKNGGTDNPSTKTGDAMVNEQVEENETAEINLSCLSDDVDMEADKDLESRCSSRCQDNAVITETVSILELPQNICVQAIDDTEKVFENSASDQRSQPKSDCQLRKEFGITSYIEICLQRTKPIVKPEQVTEKFIINKRTLDGLRKVIQESKLQSKIQQMMQVPYTKTEEDEGLKVKRIRAEQDGNKDIPSLNSTDISPASKCSIVLVEDSSACQEEVRSSTESKADKVYMQSEMPADCTGTSEQKAKQTPSHPSSPSSQRKTSARPKKGKVCTACPCGTILGAAEVTSSLSSQDRPNPSTAVESHKGTRKNALNKTPVESSQPQNREPKNQDPVKKQGKKRSRSPRKDRVPLESSTSEISSPNSSVNSTSSASSSSSFQGCNNQIELSSIRTDYGNVTSSDAGAETSQQDANQVQTASYNPNMSFLKKQHGSKIDKFPTESLYTTETLDAEEIKRRERIERLKDLLKEKEAALERMQKSMNN</sequence>
<dbReference type="GO" id="GO:0004519">
    <property type="term" value="F:endonuclease activity"/>
    <property type="evidence" value="ECO:0007669"/>
    <property type="project" value="UniProtKB-KW"/>
</dbReference>
<feature type="compositionally biased region" description="Low complexity" evidence="16">
    <location>
        <begin position="1382"/>
        <end position="1405"/>
    </location>
</feature>
<evidence type="ECO:0000256" key="11">
    <source>
        <dbReference type="ARBA" id="ARBA00022842"/>
    </source>
</evidence>
<keyword evidence="13" id="KW-0539">Nucleus</keyword>
<evidence type="ECO:0000256" key="4">
    <source>
        <dbReference type="ARBA" id="ARBA00012115"/>
    </source>
</evidence>
<feature type="compositionally biased region" description="Polar residues" evidence="16">
    <location>
        <begin position="1314"/>
        <end position="1330"/>
    </location>
</feature>
<feature type="compositionally biased region" description="Polar residues" evidence="16">
    <location>
        <begin position="913"/>
        <end position="927"/>
    </location>
</feature>
<dbReference type="EC" id="3.1.11.2" evidence="4"/>
<evidence type="ECO:0000256" key="9">
    <source>
        <dbReference type="ARBA" id="ARBA00022801"/>
    </source>
</evidence>
<evidence type="ECO:0000313" key="18">
    <source>
        <dbReference type="EMBL" id="KAI2661722.1"/>
    </source>
</evidence>
<accession>A0ABQ8MHE1</accession>
<feature type="compositionally biased region" description="Basic and acidic residues" evidence="16">
    <location>
        <begin position="999"/>
        <end position="1010"/>
    </location>
</feature>
<evidence type="ECO:0000259" key="17">
    <source>
        <dbReference type="PROSITE" id="PS51999"/>
    </source>
</evidence>
<dbReference type="InterPro" id="IPR010666">
    <property type="entry name" value="Znf_GRF"/>
</dbReference>
<dbReference type="SUPFAM" id="SSF56219">
    <property type="entry name" value="DNase I-like"/>
    <property type="match status" value="1"/>
</dbReference>
<feature type="region of interest" description="Disordered" evidence="16">
    <location>
        <begin position="945"/>
        <end position="971"/>
    </location>
</feature>
<dbReference type="NCBIfam" id="TIGR00633">
    <property type="entry name" value="xth"/>
    <property type="match status" value="1"/>
</dbReference>
<keyword evidence="7" id="KW-0227">DNA damage</keyword>
<evidence type="ECO:0000256" key="14">
    <source>
        <dbReference type="PROSITE-ProRule" id="PRU01343"/>
    </source>
</evidence>
<feature type="region of interest" description="Disordered" evidence="16">
    <location>
        <begin position="1314"/>
        <end position="1408"/>
    </location>
</feature>
<keyword evidence="9" id="KW-0378">Hydrolase</keyword>
<evidence type="ECO:0000256" key="3">
    <source>
        <dbReference type="ARBA" id="ARBA00007092"/>
    </source>
</evidence>
<feature type="compositionally biased region" description="Low complexity" evidence="16">
    <location>
        <begin position="903"/>
        <end position="912"/>
    </location>
</feature>
<keyword evidence="8 14" id="KW-0863">Zinc-finger</keyword>
<dbReference type="Gene3D" id="3.60.10.10">
    <property type="entry name" value="Endonuclease/exonuclease/phosphatase"/>
    <property type="match status" value="1"/>
</dbReference>
<feature type="coiled-coil region" evidence="15">
    <location>
        <begin position="1476"/>
        <end position="1510"/>
    </location>
</feature>
<evidence type="ECO:0000256" key="16">
    <source>
        <dbReference type="SAM" id="MobiDB-lite"/>
    </source>
</evidence>
<dbReference type="InterPro" id="IPR036691">
    <property type="entry name" value="Endo/exonu/phosph_ase_sf"/>
</dbReference>
<keyword evidence="11" id="KW-0460">Magnesium</keyword>
<feature type="region of interest" description="Disordered" evidence="16">
    <location>
        <begin position="897"/>
        <end position="933"/>
    </location>
</feature>